<evidence type="ECO:0000313" key="2">
    <source>
        <dbReference type="Proteomes" id="UP000027734"/>
    </source>
</evidence>
<dbReference type="STRING" id="1300350.Z948_790"/>
<evidence type="ECO:0000313" key="1">
    <source>
        <dbReference type="EMBL" id="KEJ90304.1"/>
    </source>
</evidence>
<organism evidence="1 2">
    <name type="scientific">Sulfitobacter donghicola DSW-25 = KCTC 12864 = JCM 14565</name>
    <dbReference type="NCBI Taxonomy" id="1300350"/>
    <lineage>
        <taxon>Bacteria</taxon>
        <taxon>Pseudomonadati</taxon>
        <taxon>Pseudomonadota</taxon>
        <taxon>Alphaproteobacteria</taxon>
        <taxon>Rhodobacterales</taxon>
        <taxon>Roseobacteraceae</taxon>
        <taxon>Sulfitobacter</taxon>
    </lineage>
</organism>
<comment type="caution">
    <text evidence="1">The sequence shown here is derived from an EMBL/GenBank/DDBJ whole genome shotgun (WGS) entry which is preliminary data.</text>
</comment>
<gene>
    <name evidence="1" type="ORF">DSW25_06185</name>
</gene>
<dbReference type="EMBL" id="JAMC01000002">
    <property type="protein sequence ID" value="KEJ90304.1"/>
    <property type="molecule type" value="Genomic_DNA"/>
</dbReference>
<protein>
    <submittedName>
        <fullName evidence="1">Uncharacterized protein</fullName>
    </submittedName>
</protein>
<dbReference type="AlphaFoldDB" id="A0A073IKK6"/>
<name>A0A073IKK6_9RHOB</name>
<proteinExistence type="predicted"/>
<dbReference type="Proteomes" id="UP000027734">
    <property type="component" value="Unassembled WGS sequence"/>
</dbReference>
<sequence>MSATLDWHRDASGLGANVQTGQTNIKKKTRAVARVLMWCNRMLVNGSTADFEHYQKTPIDV</sequence>
<keyword evidence="2" id="KW-1185">Reference proteome</keyword>
<reference evidence="1 2" key="1">
    <citation type="submission" date="2014-01" db="EMBL/GenBank/DDBJ databases">
        <title>Sulfitobacter donghicola JCM 14565 Genome Sequencing.</title>
        <authorList>
            <person name="Lai Q."/>
            <person name="Hong Z."/>
        </authorList>
    </citation>
    <scope>NUCLEOTIDE SEQUENCE [LARGE SCALE GENOMIC DNA]</scope>
    <source>
        <strain evidence="1 2">JCM 14565</strain>
    </source>
</reference>
<accession>A0A073IKK6</accession>